<evidence type="ECO:0000256" key="1">
    <source>
        <dbReference type="ARBA" id="ARBA00023016"/>
    </source>
</evidence>
<accession>A0AAD7PNK3</accession>
<evidence type="ECO:0000259" key="4">
    <source>
        <dbReference type="PROSITE" id="PS01031"/>
    </source>
</evidence>
<dbReference type="InterPro" id="IPR008978">
    <property type="entry name" value="HSP20-like_chaperone"/>
</dbReference>
<keyword evidence="6" id="KW-1185">Reference proteome</keyword>
<organism evidence="5 6">
    <name type="scientific">Quillaja saponaria</name>
    <name type="common">Soap bark tree</name>
    <dbReference type="NCBI Taxonomy" id="32244"/>
    <lineage>
        <taxon>Eukaryota</taxon>
        <taxon>Viridiplantae</taxon>
        <taxon>Streptophyta</taxon>
        <taxon>Embryophyta</taxon>
        <taxon>Tracheophyta</taxon>
        <taxon>Spermatophyta</taxon>
        <taxon>Magnoliopsida</taxon>
        <taxon>eudicotyledons</taxon>
        <taxon>Gunneridae</taxon>
        <taxon>Pentapetalae</taxon>
        <taxon>rosids</taxon>
        <taxon>fabids</taxon>
        <taxon>Fabales</taxon>
        <taxon>Quillajaceae</taxon>
        <taxon>Quillaja</taxon>
    </lineage>
</organism>
<evidence type="ECO:0000256" key="2">
    <source>
        <dbReference type="PROSITE-ProRule" id="PRU00285"/>
    </source>
</evidence>
<comment type="similarity">
    <text evidence="2 3">Belongs to the small heat shock protein (HSP20) family.</text>
</comment>
<evidence type="ECO:0000313" key="5">
    <source>
        <dbReference type="EMBL" id="KAJ7961334.1"/>
    </source>
</evidence>
<dbReference type="InterPro" id="IPR031107">
    <property type="entry name" value="Small_HSP"/>
</dbReference>
<name>A0AAD7PNK3_QUISA</name>
<gene>
    <name evidence="5" type="ORF">O6P43_016690</name>
</gene>
<evidence type="ECO:0000256" key="3">
    <source>
        <dbReference type="RuleBase" id="RU003616"/>
    </source>
</evidence>
<sequence length="145" mass="16536">MSLTPGGGRFDPFRVDFNWNPFEHSRFSFRSSLSIPHLTFPNETASFVNAKIDWKETPEAHVFKADLPGLKKEEVKVETEDKRFLCISGVKKVKKEEKADHWCRVECSSGNFVRRFRLPDNAKLDHVKASMVNGVLTVVVPKDGD</sequence>
<dbReference type="SUPFAM" id="SSF49764">
    <property type="entry name" value="HSP20-like chaperones"/>
    <property type="match status" value="1"/>
</dbReference>
<dbReference type="CDD" id="cd06472">
    <property type="entry name" value="ACD_ScHsp26_like"/>
    <property type="match status" value="1"/>
</dbReference>
<dbReference type="Pfam" id="PF00011">
    <property type="entry name" value="HSP20"/>
    <property type="match status" value="1"/>
</dbReference>
<keyword evidence="1 5" id="KW-0346">Stress response</keyword>
<evidence type="ECO:0000313" key="6">
    <source>
        <dbReference type="Proteomes" id="UP001163823"/>
    </source>
</evidence>
<dbReference type="EMBL" id="JARAOO010000007">
    <property type="protein sequence ID" value="KAJ7961334.1"/>
    <property type="molecule type" value="Genomic_DNA"/>
</dbReference>
<protein>
    <submittedName>
        <fullName evidence="5">Class I heat shock protein</fullName>
    </submittedName>
</protein>
<dbReference type="PANTHER" id="PTHR11527">
    <property type="entry name" value="HEAT-SHOCK PROTEIN 20 FAMILY MEMBER"/>
    <property type="match status" value="1"/>
</dbReference>
<feature type="domain" description="SHSP" evidence="4">
    <location>
        <begin position="43"/>
        <end position="145"/>
    </location>
</feature>
<dbReference type="InterPro" id="IPR002068">
    <property type="entry name" value="A-crystallin/Hsp20_dom"/>
</dbReference>
<proteinExistence type="inferred from homology"/>
<dbReference type="Proteomes" id="UP001163823">
    <property type="component" value="Chromosome 7"/>
</dbReference>
<comment type="caution">
    <text evidence="5">The sequence shown here is derived from an EMBL/GenBank/DDBJ whole genome shotgun (WGS) entry which is preliminary data.</text>
</comment>
<reference evidence="5" key="1">
    <citation type="journal article" date="2023" name="Science">
        <title>Elucidation of the pathway for biosynthesis of saponin adjuvants from the soapbark tree.</title>
        <authorList>
            <person name="Reed J."/>
            <person name="Orme A."/>
            <person name="El-Demerdash A."/>
            <person name="Owen C."/>
            <person name="Martin L.B.B."/>
            <person name="Misra R.C."/>
            <person name="Kikuchi S."/>
            <person name="Rejzek M."/>
            <person name="Martin A.C."/>
            <person name="Harkess A."/>
            <person name="Leebens-Mack J."/>
            <person name="Louveau T."/>
            <person name="Stephenson M.J."/>
            <person name="Osbourn A."/>
        </authorList>
    </citation>
    <scope>NUCLEOTIDE SEQUENCE</scope>
    <source>
        <strain evidence="5">S10</strain>
    </source>
</reference>
<dbReference type="KEGG" id="qsa:O6P43_016690"/>
<dbReference type="PROSITE" id="PS01031">
    <property type="entry name" value="SHSP"/>
    <property type="match status" value="1"/>
</dbReference>
<dbReference type="AlphaFoldDB" id="A0AAD7PNK3"/>
<dbReference type="Gene3D" id="2.60.40.790">
    <property type="match status" value="1"/>
</dbReference>